<dbReference type="InterPro" id="IPR041286">
    <property type="entry name" value="MBG_2"/>
</dbReference>
<keyword evidence="3" id="KW-0732">Signal</keyword>
<feature type="domain" description="MBG" evidence="5">
    <location>
        <begin position="478"/>
        <end position="547"/>
    </location>
</feature>
<protein>
    <submittedName>
        <fullName evidence="6">Gliding motility-associated-like protein</fullName>
    </submittedName>
</protein>
<dbReference type="EMBL" id="PYGF01000006">
    <property type="protein sequence ID" value="PSL03762.1"/>
    <property type="molecule type" value="Genomic_DNA"/>
</dbReference>
<feature type="domain" description="MBG" evidence="5">
    <location>
        <begin position="156"/>
        <end position="228"/>
    </location>
</feature>
<name>A0A2P8E2R4_9BACT</name>
<evidence type="ECO:0000256" key="3">
    <source>
        <dbReference type="ARBA" id="ARBA00022729"/>
    </source>
</evidence>
<dbReference type="InterPro" id="IPR028974">
    <property type="entry name" value="TSP_type-3_rpt"/>
</dbReference>
<feature type="domain" description="MBG" evidence="5">
    <location>
        <begin position="405"/>
        <end position="470"/>
    </location>
</feature>
<evidence type="ECO:0000313" key="6">
    <source>
        <dbReference type="EMBL" id="PSL03762.1"/>
    </source>
</evidence>
<feature type="domain" description="MBG" evidence="5">
    <location>
        <begin position="791"/>
        <end position="864"/>
    </location>
</feature>
<feature type="domain" description="MBG" evidence="5">
    <location>
        <begin position="321"/>
        <end position="393"/>
    </location>
</feature>
<dbReference type="InterPro" id="IPR026341">
    <property type="entry name" value="T9SS_type_B"/>
</dbReference>
<evidence type="ECO:0000259" key="5">
    <source>
        <dbReference type="Pfam" id="PF18676"/>
    </source>
</evidence>
<dbReference type="Pfam" id="PF13585">
    <property type="entry name" value="CHU_C"/>
    <property type="match status" value="1"/>
</dbReference>
<evidence type="ECO:0000313" key="7">
    <source>
        <dbReference type="Proteomes" id="UP000240708"/>
    </source>
</evidence>
<feature type="domain" description="MBG" evidence="5">
    <location>
        <begin position="870"/>
        <end position="943"/>
    </location>
</feature>
<feature type="domain" description="MBG" evidence="5">
    <location>
        <begin position="633"/>
        <end position="706"/>
    </location>
</feature>
<feature type="domain" description="MBG" evidence="5">
    <location>
        <begin position="712"/>
        <end position="784"/>
    </location>
</feature>
<feature type="domain" description="MBG" evidence="5">
    <location>
        <begin position="4"/>
        <end position="64"/>
    </location>
</feature>
<evidence type="ECO:0000256" key="4">
    <source>
        <dbReference type="ARBA" id="ARBA00022837"/>
    </source>
</evidence>
<dbReference type="Pfam" id="PF18884">
    <property type="entry name" value="TSP3_bac"/>
    <property type="match status" value="2"/>
</dbReference>
<dbReference type="SUPFAM" id="SSF103647">
    <property type="entry name" value="TSP type-3 repeat"/>
    <property type="match status" value="1"/>
</dbReference>
<keyword evidence="4" id="KW-0106">Calcium</keyword>
<keyword evidence="2" id="KW-0964">Secreted</keyword>
<dbReference type="Pfam" id="PF18676">
    <property type="entry name" value="MBG_2"/>
    <property type="match status" value="11"/>
</dbReference>
<dbReference type="InterPro" id="IPR059100">
    <property type="entry name" value="TSP3_bac"/>
</dbReference>
<comment type="subcellular location">
    <subcellularLocation>
        <location evidence="1">Secreted</location>
    </subcellularLocation>
</comment>
<dbReference type="Gene3D" id="4.10.1080.10">
    <property type="entry name" value="TSP type-3 repeat"/>
    <property type="match status" value="1"/>
</dbReference>
<keyword evidence="7" id="KW-1185">Reference proteome</keyword>
<dbReference type="Proteomes" id="UP000240708">
    <property type="component" value="Unassembled WGS sequence"/>
</dbReference>
<comment type="caution">
    <text evidence="6">The sequence shown here is derived from an EMBL/GenBank/DDBJ whole genome shotgun (WGS) entry which is preliminary data.</text>
</comment>
<sequence length="1369" mass="146376">EEFTAFTVSYDGFIEGEDENELGGELTFTTDPAGPAINAGTYVIIPDGLIADNYDITYVSGTLTVTKLEIEITAASDSKVYDGTALTNTGSILTNNTNLVTGHTYNVTLTGSQTNVGTSTNVAFAALILDAFDNDVTSNYEISYVNGVLEVTPATLKIKANDNSKLYGVLDPSFSVNYEEFVNGEGPNVLTGTLVINRVTGENVGDYTITPSGLTSTNYAIEFVPGNFRILPQTLTVTAEDKQKTYDGLPFTNFTAQISGFVLGQNAISAGITGTVTYSGDAVGAVDSGTYTIAPDITDLSARNYVFVTANGQLSIIGQPLTVTVKNSSKLYGEDDPEFEVEFSGFIQGEGPEDLSGELVFSRVTGEDVGTFGVFVTGLSGNYQINYVPGTLSIQPRPLTLLVNQGQSKVYGEMDPVLAFTAEGFAPGENKEVLTGSLARVPGENVGNYAINQGTLSSANYTINFNGANFEIVRRVIAIKADAKEKVYGSEDPQLTYQITSGSLIAGDSFSGVLRREEGEEVGAYLIGQGILTLGNNYEINYASDELNITKAALTVTADSKTKTYGALIPSLTLTYAGLANGDIAPATLPVISTSAMASSPVGTYPITISGAEDRNYEISYVNGILTVTPETLTIAADNQIKAYGASLPELTFTYSGLVNGDTSPATLPVISTTATASSNVGSYPITVSGAFDNNYTINFINGTLTVNPVELTITADDKTKTYGAAVPALTVSYTGLVNGDQAPATVPAISTTASASSPVGTYPINVSGVVDANYTIRYVQGTLKVEPASLIITAENKSKVYGEELTALTFTYTGLVNGNLAPATLPVISTTATASSNVGTYPITVSGASDPNYEITYIQGILTVTPAVLTITANDKERLYKEPNPEFTFSYSGFVNGDTRIAVAPSIATSANFNTPVGSYPIILSGASDPNYTFNLVSGTLTIKARATAISWVDFEASIDAGSILFVPVTTDNTRSVTYSIADETIARLENGRLVLLKVGTTTITAVQVSDGNHLPATITVKITVLPAREESDGDGVPDFIETEQGTDPNDPLSYKDSDGDGVPDYIEILQGTDPNNKNSYLDSNRDGVPDYIRERAILSVVELPRIRVPWDTPVAGLGVPDQVLALNGRAEFLNYSVTWDLNPYNPRASQLLRIIGDLVLPRGVFNPYGIKALQEIEVLSKPAPQDVVLNSNTFQAEINFFYIIGPFTVIDPSDNIHFIELVEGFGDNGFFEVKEGFLFWSSADRAAGKTEFRIKIRVTDRSGNVIEKEFVLTRLRPSLDQIDIKNSFTPGGDGVNDTWGVEDLAYYDGVLIQIFDRSGQRLFVTSDPRFRWEGTFNGKELGTGTYYYTIDIKEGNQTRRGFINLFR</sequence>
<feature type="non-terminal residue" evidence="6">
    <location>
        <position position="1"/>
    </location>
</feature>
<proteinExistence type="predicted"/>
<reference evidence="6 7" key="1">
    <citation type="submission" date="2018-03" db="EMBL/GenBank/DDBJ databases">
        <title>Genomic Encyclopedia of Archaeal and Bacterial Type Strains, Phase II (KMG-II): from individual species to whole genera.</title>
        <authorList>
            <person name="Goeker M."/>
        </authorList>
    </citation>
    <scope>NUCLEOTIDE SEQUENCE [LARGE SCALE GENOMIC DNA]</scope>
    <source>
        <strain evidence="6 7">DSM 28057</strain>
    </source>
</reference>
<feature type="domain" description="MBG" evidence="5">
    <location>
        <begin position="554"/>
        <end position="627"/>
    </location>
</feature>
<organism evidence="6 7">
    <name type="scientific">Cecembia rubra</name>
    <dbReference type="NCBI Taxonomy" id="1485585"/>
    <lineage>
        <taxon>Bacteria</taxon>
        <taxon>Pseudomonadati</taxon>
        <taxon>Bacteroidota</taxon>
        <taxon>Cytophagia</taxon>
        <taxon>Cytophagales</taxon>
        <taxon>Cyclobacteriaceae</taxon>
        <taxon>Cecembia</taxon>
    </lineage>
</organism>
<evidence type="ECO:0000256" key="1">
    <source>
        <dbReference type="ARBA" id="ARBA00004613"/>
    </source>
</evidence>
<accession>A0A2P8E2R4</accession>
<dbReference type="RefSeq" id="WP_146140093.1">
    <property type="nucleotide sequence ID" value="NZ_PYGF01000006.1"/>
</dbReference>
<dbReference type="Gene3D" id="3.30.160.710">
    <property type="match status" value="7"/>
</dbReference>
<feature type="domain" description="MBG" evidence="5">
    <location>
        <begin position="235"/>
        <end position="315"/>
    </location>
</feature>
<evidence type="ECO:0000256" key="2">
    <source>
        <dbReference type="ARBA" id="ARBA00022525"/>
    </source>
</evidence>
<dbReference type="OrthoDB" id="1097758at2"/>
<gene>
    <name evidence="6" type="ORF">CLV48_1061</name>
</gene>
<dbReference type="NCBIfam" id="TIGR04131">
    <property type="entry name" value="Bac_Flav_CTERM"/>
    <property type="match status" value="1"/>
</dbReference>
<dbReference type="GO" id="GO:0005509">
    <property type="term" value="F:calcium ion binding"/>
    <property type="evidence" value="ECO:0007669"/>
    <property type="project" value="InterPro"/>
</dbReference>